<feature type="domain" description="DUF6594" evidence="3">
    <location>
        <begin position="4"/>
        <end position="324"/>
    </location>
</feature>
<name>A0A8H7TF50_9HELO</name>
<evidence type="ECO:0000259" key="3">
    <source>
        <dbReference type="Pfam" id="PF20237"/>
    </source>
</evidence>
<reference evidence="4" key="1">
    <citation type="submission" date="2021-02" db="EMBL/GenBank/DDBJ databases">
        <title>Genome sequence Cadophora malorum strain M34.</title>
        <authorList>
            <person name="Stefanovic E."/>
            <person name="Vu D."/>
            <person name="Scully C."/>
            <person name="Dijksterhuis J."/>
            <person name="Roader J."/>
            <person name="Houbraken J."/>
        </authorList>
    </citation>
    <scope>NUCLEOTIDE SEQUENCE</scope>
    <source>
        <strain evidence="4">M34</strain>
    </source>
</reference>
<evidence type="ECO:0000313" key="5">
    <source>
        <dbReference type="Proteomes" id="UP000664132"/>
    </source>
</evidence>
<dbReference type="OrthoDB" id="5342093at2759"/>
<dbReference type="InterPro" id="IPR046529">
    <property type="entry name" value="DUF6594"/>
</dbReference>
<dbReference type="EMBL" id="JAFJYH010000123">
    <property type="protein sequence ID" value="KAG4418644.1"/>
    <property type="molecule type" value="Genomic_DNA"/>
</dbReference>
<gene>
    <name evidence="4" type="ORF">IFR04_008180</name>
</gene>
<protein>
    <recommendedName>
        <fullName evidence="3">DUF6594 domain-containing protein</fullName>
    </recommendedName>
</protein>
<feature type="compositionally biased region" description="Low complexity" evidence="1">
    <location>
        <begin position="221"/>
        <end position="234"/>
    </location>
</feature>
<comment type="caution">
    <text evidence="4">The sequence shown here is derived from an EMBL/GenBank/DDBJ whole genome shotgun (WGS) entry which is preliminary data.</text>
</comment>
<feature type="transmembrane region" description="Helical" evidence="2">
    <location>
        <begin position="254"/>
        <end position="279"/>
    </location>
</feature>
<feature type="transmembrane region" description="Helical" evidence="2">
    <location>
        <begin position="312"/>
        <end position="332"/>
    </location>
</feature>
<feature type="region of interest" description="Disordered" evidence="1">
    <location>
        <begin position="207"/>
        <end position="236"/>
    </location>
</feature>
<feature type="transmembrane region" description="Helical" evidence="2">
    <location>
        <begin position="285"/>
        <end position="305"/>
    </location>
</feature>
<keyword evidence="2" id="KW-1133">Transmembrane helix</keyword>
<organism evidence="4 5">
    <name type="scientific">Cadophora malorum</name>
    <dbReference type="NCBI Taxonomy" id="108018"/>
    <lineage>
        <taxon>Eukaryota</taxon>
        <taxon>Fungi</taxon>
        <taxon>Dikarya</taxon>
        <taxon>Ascomycota</taxon>
        <taxon>Pezizomycotina</taxon>
        <taxon>Leotiomycetes</taxon>
        <taxon>Helotiales</taxon>
        <taxon>Ploettnerulaceae</taxon>
        <taxon>Cadophora</taxon>
    </lineage>
</organism>
<dbReference type="PANTHER" id="PTHR34502">
    <property type="entry name" value="DUF6594 DOMAIN-CONTAINING PROTEIN-RELATED"/>
    <property type="match status" value="1"/>
</dbReference>
<evidence type="ECO:0000313" key="4">
    <source>
        <dbReference type="EMBL" id="KAG4418644.1"/>
    </source>
</evidence>
<dbReference type="AlphaFoldDB" id="A0A8H7TF50"/>
<dbReference type="Proteomes" id="UP000664132">
    <property type="component" value="Unassembled WGS sequence"/>
</dbReference>
<evidence type="ECO:0000256" key="1">
    <source>
        <dbReference type="SAM" id="MobiDB-lite"/>
    </source>
</evidence>
<dbReference type="Pfam" id="PF20237">
    <property type="entry name" value="DUF6594"/>
    <property type="match status" value="1"/>
</dbReference>
<dbReference type="PANTHER" id="PTHR34502:SF5">
    <property type="entry name" value="DUF6594 DOMAIN-CONTAINING PROTEIN"/>
    <property type="match status" value="1"/>
</dbReference>
<evidence type="ECO:0000256" key="2">
    <source>
        <dbReference type="SAM" id="Phobius"/>
    </source>
</evidence>
<keyword evidence="2" id="KW-0812">Transmembrane</keyword>
<sequence>MEGYAKLADLMGNDHTDGHFLIFQKFESLSAQNLLYLQAELINLQESLSYLVRRDSKEPQKLIFGHDWEALSTAADSSQWQKWLEIRVKLKEYYKAIAQHRMITGLPAPDSHDLRFLQDWLERPRLGGSAFVGADSDVYEKYNQNGLVTLAARGREVDVMTRFLVNALPRLYHWTVVHTLHRLCGWWIKKAESPADLSLHTEADAPAMEKDQPKGPQDTESNSTAVAGSSTSVSQDNDDIDLESNIFLYRDSHIYRIGTVLGTLLSSLIPIAAIVVLSFVKDMTARLGIVSAFTAIFSVSLSLVTEGKRVEIFAATAAFASVQVVFIGSTNWSQG</sequence>
<proteinExistence type="predicted"/>
<keyword evidence="5" id="KW-1185">Reference proteome</keyword>
<accession>A0A8H7TF50</accession>
<keyword evidence="2" id="KW-0472">Membrane</keyword>